<proteinExistence type="predicted"/>
<evidence type="ECO:0000313" key="1">
    <source>
        <dbReference type="EMBL" id="QBI52062.1"/>
    </source>
</evidence>
<gene>
    <name evidence="1" type="ORF">EKD16_01225</name>
</gene>
<evidence type="ECO:0000313" key="2">
    <source>
        <dbReference type="Proteomes" id="UP000292235"/>
    </source>
</evidence>
<sequence length="49" mass="5463">MSILLATLDPLAMIVRLVRPSRGLHAAPARWARFEPDPVPFAPRARWAA</sequence>
<dbReference type="EMBL" id="CP036455">
    <property type="protein sequence ID" value="QBI52062.1"/>
    <property type="molecule type" value="Genomic_DNA"/>
</dbReference>
<protein>
    <submittedName>
        <fullName evidence="1">Uncharacterized protein</fullName>
    </submittedName>
</protein>
<organism evidence="1 2">
    <name type="scientific">Streptomonospora litoralis</name>
    <dbReference type="NCBI Taxonomy" id="2498135"/>
    <lineage>
        <taxon>Bacteria</taxon>
        <taxon>Bacillati</taxon>
        <taxon>Actinomycetota</taxon>
        <taxon>Actinomycetes</taxon>
        <taxon>Streptosporangiales</taxon>
        <taxon>Nocardiopsidaceae</taxon>
        <taxon>Streptomonospora</taxon>
    </lineage>
</organism>
<reference evidence="1 2" key="1">
    <citation type="submission" date="2019-02" db="EMBL/GenBank/DDBJ databases">
        <authorList>
            <person name="Khodamoradi S."/>
            <person name="Hahnke R.L."/>
            <person name="Kaempfer P."/>
            <person name="Schumann P."/>
            <person name="Rohde M."/>
            <person name="Steinert M."/>
            <person name="Luzhetskyy A."/>
            <person name="Wink J."/>
            <person name="Ruckert C."/>
        </authorList>
    </citation>
    <scope>NUCLEOTIDE SEQUENCE [LARGE SCALE GENOMIC DNA]</scope>
    <source>
        <strain evidence="1 2">M2</strain>
    </source>
</reference>
<keyword evidence="2" id="KW-1185">Reference proteome</keyword>
<name>A0A4V0ZJ31_9ACTN</name>
<accession>A0A4V0ZJ31</accession>
<dbReference type="RefSeq" id="WP_165498468.1">
    <property type="nucleotide sequence ID" value="NZ_CP036455.1"/>
</dbReference>
<dbReference type="AlphaFoldDB" id="A0A4V0ZJ31"/>
<dbReference type="KEGG" id="strr:EKD16_01225"/>
<dbReference type="Proteomes" id="UP000292235">
    <property type="component" value="Chromosome"/>
</dbReference>